<gene>
    <name evidence="2" type="ORF">BET01_18320</name>
</gene>
<dbReference type="Proteomes" id="UP000284277">
    <property type="component" value="Unassembled WGS sequence"/>
</dbReference>
<dbReference type="GO" id="GO:0003677">
    <property type="term" value="F:DNA binding"/>
    <property type="evidence" value="ECO:0007669"/>
    <property type="project" value="UniProtKB-KW"/>
</dbReference>
<dbReference type="AlphaFoldDB" id="A0A419T352"/>
<evidence type="ECO:0000313" key="3">
    <source>
        <dbReference type="Proteomes" id="UP000284277"/>
    </source>
</evidence>
<keyword evidence="1" id="KW-0238">DNA-binding</keyword>
<proteinExistence type="predicted"/>
<evidence type="ECO:0000256" key="1">
    <source>
        <dbReference type="ARBA" id="ARBA00023125"/>
    </source>
</evidence>
<comment type="caution">
    <text evidence="2">The sequence shown here is derived from an EMBL/GenBank/DDBJ whole genome shotgun (WGS) entry which is preliminary data.</text>
</comment>
<dbReference type="Gene3D" id="1.10.150.130">
    <property type="match status" value="1"/>
</dbReference>
<protein>
    <recommendedName>
        <fullName evidence="4">Core-binding (CB) domain-containing protein</fullName>
    </recommendedName>
</protein>
<dbReference type="EMBL" id="MCIA01000014">
    <property type="protein sequence ID" value="RKD31974.1"/>
    <property type="molecule type" value="Genomic_DNA"/>
</dbReference>
<reference evidence="2 3" key="1">
    <citation type="submission" date="2016-08" db="EMBL/GenBank/DDBJ databases">
        <title>A new outlook on sporulation: Clostridium algidixylanolyticum.</title>
        <authorList>
            <person name="Poppleton D.I."/>
            <person name="Gribaldo S."/>
        </authorList>
    </citation>
    <scope>NUCLEOTIDE SEQUENCE [LARGE SCALE GENOMIC DNA]</scope>
    <source>
        <strain evidence="2 3">SPL73</strain>
    </source>
</reference>
<evidence type="ECO:0000313" key="2">
    <source>
        <dbReference type="EMBL" id="RKD31974.1"/>
    </source>
</evidence>
<dbReference type="InterPro" id="IPR010998">
    <property type="entry name" value="Integrase_recombinase_N"/>
</dbReference>
<keyword evidence="3" id="KW-1185">Reference proteome</keyword>
<dbReference type="RefSeq" id="WP_120196636.1">
    <property type="nucleotide sequence ID" value="NZ_MCIA01000014.1"/>
</dbReference>
<sequence length="125" mass="14788">MENGENFKKLIDNLVEKDDKYENALRTFLNYLIENGLSDYCFDLSLRDIDKYFESLIKVKIDSPSTLNSHIAGLTSLFVYLMENYFNFRELYAYINTPQFKNKILVKLIRDQSNPLCQLTFLQMC</sequence>
<organism evidence="2 3">
    <name type="scientific">Lacrimispora algidixylanolytica</name>
    <dbReference type="NCBI Taxonomy" id="94868"/>
    <lineage>
        <taxon>Bacteria</taxon>
        <taxon>Bacillati</taxon>
        <taxon>Bacillota</taxon>
        <taxon>Clostridia</taxon>
        <taxon>Lachnospirales</taxon>
        <taxon>Lachnospiraceae</taxon>
        <taxon>Lacrimispora</taxon>
    </lineage>
</organism>
<evidence type="ECO:0008006" key="4">
    <source>
        <dbReference type="Google" id="ProtNLM"/>
    </source>
</evidence>
<accession>A0A419T352</accession>
<name>A0A419T352_9FIRM</name>